<keyword evidence="2" id="KW-1185">Reference proteome</keyword>
<sequence length="78" mass="9012">MSVVAAVMVVAVVVINVRYDLMFVHRPRLAELVSSRFVTGHFRRSANHRDGRKRLNRKAQCKQHDEKEFAPVRHGCKV</sequence>
<gene>
    <name evidence="1" type="ORF">PTKU64_53940</name>
</gene>
<protein>
    <recommendedName>
        <fullName evidence="3">Secreted protein</fullName>
    </recommendedName>
</protein>
<organism evidence="1 2">
    <name type="scientific">Paraburkholderia terrae</name>
    <dbReference type="NCBI Taxonomy" id="311230"/>
    <lineage>
        <taxon>Bacteria</taxon>
        <taxon>Pseudomonadati</taxon>
        <taxon>Pseudomonadota</taxon>
        <taxon>Betaproteobacteria</taxon>
        <taxon>Burkholderiales</taxon>
        <taxon>Burkholderiaceae</taxon>
        <taxon>Paraburkholderia</taxon>
    </lineage>
</organism>
<name>A0ABM7TSI3_9BURK</name>
<evidence type="ECO:0008006" key="3">
    <source>
        <dbReference type="Google" id="ProtNLM"/>
    </source>
</evidence>
<dbReference type="Proteomes" id="UP001319874">
    <property type="component" value="Chromosome 2"/>
</dbReference>
<reference evidence="1 2" key="1">
    <citation type="journal article" date="2022" name="Front. Microbiol.">
        <title>Identification and characterization of a novel class of self-sufficient cytochrome P450 hydroxylase involved in cyclohexanecarboxylate degradation in Paraburkholderia terrae strain KU-64.</title>
        <authorList>
            <person name="Yamamoto T."/>
            <person name="Hasegawa Y."/>
            <person name="Iwaki H."/>
        </authorList>
    </citation>
    <scope>NUCLEOTIDE SEQUENCE [LARGE SCALE GENOMIC DNA]</scope>
    <source>
        <strain evidence="1 2">KU-64</strain>
    </source>
</reference>
<accession>A0ABM7TSI3</accession>
<evidence type="ECO:0000313" key="1">
    <source>
        <dbReference type="EMBL" id="BCZ81719.1"/>
    </source>
</evidence>
<proteinExistence type="predicted"/>
<evidence type="ECO:0000313" key="2">
    <source>
        <dbReference type="Proteomes" id="UP001319874"/>
    </source>
</evidence>
<dbReference type="EMBL" id="AP024956">
    <property type="protein sequence ID" value="BCZ81719.1"/>
    <property type="molecule type" value="Genomic_DNA"/>
</dbReference>